<accession>A0ABP5ZDB8</accession>
<name>A0ABP5ZDB8_9ACTN</name>
<reference evidence="2" key="1">
    <citation type="journal article" date="2019" name="Int. J. Syst. Evol. Microbiol.">
        <title>The Global Catalogue of Microorganisms (GCM) 10K type strain sequencing project: providing services to taxonomists for standard genome sequencing and annotation.</title>
        <authorList>
            <consortium name="The Broad Institute Genomics Platform"/>
            <consortium name="The Broad Institute Genome Sequencing Center for Infectious Disease"/>
            <person name="Wu L."/>
            <person name="Ma J."/>
        </authorList>
    </citation>
    <scope>NUCLEOTIDE SEQUENCE [LARGE SCALE GENOMIC DNA]</scope>
    <source>
        <strain evidence="2">JCM 5062</strain>
    </source>
</reference>
<keyword evidence="2" id="KW-1185">Reference proteome</keyword>
<dbReference type="EMBL" id="BAAASR010000018">
    <property type="protein sequence ID" value="GAA2496947.1"/>
    <property type="molecule type" value="Genomic_DNA"/>
</dbReference>
<proteinExistence type="predicted"/>
<dbReference type="Proteomes" id="UP001499942">
    <property type="component" value="Unassembled WGS sequence"/>
</dbReference>
<organism evidence="1 2">
    <name type="scientific">Streptomyces gobitricini</name>
    <dbReference type="NCBI Taxonomy" id="68211"/>
    <lineage>
        <taxon>Bacteria</taxon>
        <taxon>Bacillati</taxon>
        <taxon>Actinomycetota</taxon>
        <taxon>Actinomycetes</taxon>
        <taxon>Kitasatosporales</taxon>
        <taxon>Streptomycetaceae</taxon>
        <taxon>Streptomyces</taxon>
    </lineage>
</organism>
<comment type="caution">
    <text evidence="1">The sequence shown here is derived from an EMBL/GenBank/DDBJ whole genome shotgun (WGS) entry which is preliminary data.</text>
</comment>
<sequence>MANAPAAVPPFAGVASSAPSGLLFGFRAGARGLVSRFPGESGGNGRRAAAVRVPPRCRVAAVVPMTDAADVPASLCEAIGEDLERGLAARHYAMSGDRHARAAASCDRCSSVVPVGW</sequence>
<evidence type="ECO:0000313" key="2">
    <source>
        <dbReference type="Proteomes" id="UP001499942"/>
    </source>
</evidence>
<protein>
    <submittedName>
        <fullName evidence="1">Uncharacterized protein</fullName>
    </submittedName>
</protein>
<evidence type="ECO:0000313" key="1">
    <source>
        <dbReference type="EMBL" id="GAA2496947.1"/>
    </source>
</evidence>
<gene>
    <name evidence="1" type="ORF">GCM10010393_31230</name>
</gene>